<dbReference type="EMBL" id="JYDI01000471">
    <property type="protein sequence ID" value="KRY44831.1"/>
    <property type="molecule type" value="Genomic_DNA"/>
</dbReference>
<dbReference type="Proteomes" id="UP000054653">
    <property type="component" value="Unassembled WGS sequence"/>
</dbReference>
<feature type="transmembrane region" description="Helical" evidence="1">
    <location>
        <begin position="6"/>
        <end position="26"/>
    </location>
</feature>
<organism evidence="2 3">
    <name type="scientific">Trichinella britovi</name>
    <name type="common">Parasitic roundworm</name>
    <dbReference type="NCBI Taxonomy" id="45882"/>
    <lineage>
        <taxon>Eukaryota</taxon>
        <taxon>Metazoa</taxon>
        <taxon>Ecdysozoa</taxon>
        <taxon>Nematoda</taxon>
        <taxon>Enoplea</taxon>
        <taxon>Dorylaimia</taxon>
        <taxon>Trichinellida</taxon>
        <taxon>Trichinellidae</taxon>
        <taxon>Trichinella</taxon>
    </lineage>
</organism>
<keyword evidence="1" id="KW-0812">Transmembrane</keyword>
<evidence type="ECO:0000313" key="3">
    <source>
        <dbReference type="Proteomes" id="UP000054653"/>
    </source>
</evidence>
<evidence type="ECO:0000313" key="2">
    <source>
        <dbReference type="EMBL" id="KRY44831.1"/>
    </source>
</evidence>
<sequence>MQHSASYIPALCCSAVFGVTFIARTMHKDNRVFYYRTGLLYLLFVSFQQALESLPCPVTILIVNFPYDIGDQEDLVEDVRDYKCPET</sequence>
<proteinExistence type="predicted"/>
<protein>
    <submittedName>
        <fullName evidence="2">Uncharacterized protein</fullName>
    </submittedName>
</protein>
<comment type="caution">
    <text evidence="2">The sequence shown here is derived from an EMBL/GenBank/DDBJ whole genome shotgun (WGS) entry which is preliminary data.</text>
</comment>
<name>A0A0V1C6B7_TRIBR</name>
<keyword evidence="1" id="KW-0472">Membrane</keyword>
<accession>A0A0V1C6B7</accession>
<gene>
    <name evidence="2" type="ORF">T03_8768</name>
</gene>
<keyword evidence="3" id="KW-1185">Reference proteome</keyword>
<evidence type="ECO:0000256" key="1">
    <source>
        <dbReference type="SAM" id="Phobius"/>
    </source>
</evidence>
<reference evidence="2 3" key="1">
    <citation type="submission" date="2015-01" db="EMBL/GenBank/DDBJ databases">
        <title>Evolution of Trichinella species and genotypes.</title>
        <authorList>
            <person name="Korhonen P.K."/>
            <person name="Edoardo P."/>
            <person name="Giuseppe L.R."/>
            <person name="Gasser R.B."/>
        </authorList>
    </citation>
    <scope>NUCLEOTIDE SEQUENCE [LARGE SCALE GENOMIC DNA]</scope>
    <source>
        <strain evidence="2">ISS120</strain>
    </source>
</reference>
<dbReference type="AlphaFoldDB" id="A0A0V1C6B7"/>
<dbReference type="OrthoDB" id="10400595at2759"/>
<keyword evidence="1" id="KW-1133">Transmembrane helix</keyword>